<proteinExistence type="predicted"/>
<evidence type="ECO:0000313" key="1">
    <source>
        <dbReference type="EMBL" id="PJC27923.1"/>
    </source>
</evidence>
<comment type="caution">
    <text evidence="1">The sequence shown here is derived from an EMBL/GenBank/DDBJ whole genome shotgun (WGS) entry which is preliminary data.</text>
</comment>
<dbReference type="Proteomes" id="UP000229816">
    <property type="component" value="Unassembled WGS sequence"/>
</dbReference>
<evidence type="ECO:0000313" key="2">
    <source>
        <dbReference type="Proteomes" id="UP000229816"/>
    </source>
</evidence>
<name>A0A2M8ES20_9BACT</name>
<gene>
    <name evidence="1" type="ORF">CO054_02945</name>
</gene>
<dbReference type="AlphaFoldDB" id="A0A2M8ES20"/>
<dbReference type="EMBL" id="PFSF01000067">
    <property type="protein sequence ID" value="PJC27923.1"/>
    <property type="molecule type" value="Genomic_DNA"/>
</dbReference>
<organism evidence="1 2">
    <name type="scientific">Candidatus Shapirobacteria bacterium CG_4_9_14_0_2_um_filter_39_11</name>
    <dbReference type="NCBI Taxonomy" id="1974478"/>
    <lineage>
        <taxon>Bacteria</taxon>
        <taxon>Candidatus Shapironibacteriota</taxon>
    </lineage>
</organism>
<reference evidence="2" key="1">
    <citation type="submission" date="2017-09" db="EMBL/GenBank/DDBJ databases">
        <title>Depth-based differentiation of microbial function through sediment-hosted aquifers and enrichment of novel symbionts in the deep terrestrial subsurface.</title>
        <authorList>
            <person name="Probst A.J."/>
            <person name="Ladd B."/>
            <person name="Jarett J.K."/>
            <person name="Geller-Mcgrath D.E."/>
            <person name="Sieber C.M.K."/>
            <person name="Emerson J.B."/>
            <person name="Anantharaman K."/>
            <person name="Thomas B.C."/>
            <person name="Malmstrom R."/>
            <person name="Stieglmeier M."/>
            <person name="Klingl A."/>
            <person name="Woyke T."/>
            <person name="Ryan C.M."/>
            <person name="Banfield J.F."/>
        </authorList>
    </citation>
    <scope>NUCLEOTIDE SEQUENCE [LARGE SCALE GENOMIC DNA]</scope>
</reference>
<accession>A0A2M8ES20</accession>
<protein>
    <submittedName>
        <fullName evidence="1">Uncharacterized protein</fullName>
    </submittedName>
</protein>
<sequence>MTNDKLQKRLVKVVLILFLASLLQGISLHRPTKLDSANLTSASATLANSRLSFYGKVNGAHTAGDTTIAIDTSGNADNNTSNLFPGDTVSVGINGGRTVGTIIDSSNFALSAGLTVSVADQDAIYATQSGALTVTFTITNAIPANGYVLVTIPDPASGGNDGAPDTAASVADNGFDLNGMATTDISTTGGTNCTWGTETLTAGSGSGHTYKVVTTNATGCTGTPTVTFDGTTKDLVNPAPVTSGHTQGTADVYTIDVDTKDSADQIIDSVDIKVAPVEAVLVSATVEETLSFAVSASASASTACGITSDVTTTVTSIPWGALSTADSFSEAIQSLTVATNADGGYTLKIEENDQMGKDGVTCTGASADEASNCIKDTVCGGTACTESAARDWTGATYNGLGFSLADLTGSDAVFDYDGKAAETTCTTGTFCARQIADQEATETKASIMSASGPSNNSRVNICYRISISSTQPAGYYYNKVKYTATAIF</sequence>